<gene>
    <name evidence="1" type="ORF">DME_LOCUS237</name>
</gene>
<evidence type="ECO:0000313" key="2">
    <source>
        <dbReference type="Proteomes" id="UP000038040"/>
    </source>
</evidence>
<evidence type="ECO:0000313" key="3">
    <source>
        <dbReference type="Proteomes" id="UP000274756"/>
    </source>
</evidence>
<reference evidence="1 3" key="2">
    <citation type="submission" date="2018-11" db="EMBL/GenBank/DDBJ databases">
        <authorList>
            <consortium name="Pathogen Informatics"/>
        </authorList>
    </citation>
    <scope>NUCLEOTIDE SEQUENCE [LARGE SCALE GENOMIC DNA]</scope>
</reference>
<accession>A0A0N4U8J4</accession>
<evidence type="ECO:0000313" key="1">
    <source>
        <dbReference type="EMBL" id="VDN50264.1"/>
    </source>
</evidence>
<protein>
    <submittedName>
        <fullName evidence="4">Fatty acid hydroxylase domain-containing protein</fullName>
    </submittedName>
</protein>
<name>A0A0N4U8J4_DRAME</name>
<evidence type="ECO:0000313" key="4">
    <source>
        <dbReference type="WBParaSite" id="DME_0000337101-mRNA-1"/>
    </source>
</evidence>
<proteinExistence type="predicted"/>
<keyword evidence="3" id="KW-1185">Reference proteome</keyword>
<dbReference type="WBParaSite" id="DME_0000337101-mRNA-1">
    <property type="protein sequence ID" value="DME_0000337101-mRNA-1"/>
    <property type="gene ID" value="DME_0000337101"/>
</dbReference>
<dbReference type="Proteomes" id="UP000274756">
    <property type="component" value="Unassembled WGS sequence"/>
</dbReference>
<dbReference type="AlphaFoldDB" id="A0A0N4U8J4"/>
<dbReference type="EMBL" id="UYYG01000002">
    <property type="protein sequence ID" value="VDN50264.1"/>
    <property type="molecule type" value="Genomic_DNA"/>
</dbReference>
<reference evidence="4" key="1">
    <citation type="submission" date="2017-02" db="UniProtKB">
        <authorList>
            <consortium name="WormBaseParasite"/>
        </authorList>
    </citation>
    <scope>IDENTIFICATION</scope>
</reference>
<sequence>MAFPNYDSEYFFDHYHLQHHSVVNNVGHFMPQADFYSGWPTDGTYLSTQFMDTSTHWHDFSIKTDHRFAAHWTEPFFNASLPYQHSVFEIPPTDQKIHSCLTCHKQCCRKNLKPFICQVSLFKLYSAAFVHAFVHVHEGIDLTSLLLAQ</sequence>
<organism evidence="2 4">
    <name type="scientific">Dracunculus medinensis</name>
    <name type="common">Guinea worm</name>
    <dbReference type="NCBI Taxonomy" id="318479"/>
    <lineage>
        <taxon>Eukaryota</taxon>
        <taxon>Metazoa</taxon>
        <taxon>Ecdysozoa</taxon>
        <taxon>Nematoda</taxon>
        <taxon>Chromadorea</taxon>
        <taxon>Rhabditida</taxon>
        <taxon>Spirurina</taxon>
        <taxon>Dracunculoidea</taxon>
        <taxon>Dracunculidae</taxon>
        <taxon>Dracunculus</taxon>
    </lineage>
</organism>
<dbReference type="Proteomes" id="UP000038040">
    <property type="component" value="Unplaced"/>
</dbReference>